<keyword evidence="4" id="KW-1185">Reference proteome</keyword>
<dbReference type="InterPro" id="IPR036397">
    <property type="entry name" value="RNaseH_sf"/>
</dbReference>
<evidence type="ECO:0000313" key="4">
    <source>
        <dbReference type="Proteomes" id="UP001632038"/>
    </source>
</evidence>
<feature type="domain" description="DUF7769" evidence="2">
    <location>
        <begin position="92"/>
        <end position="140"/>
    </location>
</feature>
<sequence>MRSPLIELDLNRELPQIESSNEIRQQEKDRIILPDLNIVSPEFIDEDEIDPSFSTSQILQVGGISPDVNNEPSSQTYNEDHGDTGNQKNIHLSNDKLKAIYNTLLLKSINGKLKRGATKMVAAQFSVHIRTVQRIWSRSEKGKHDDVSGRRSGNCGRKKIHIDTDQIREIPLNQRTTLHSLACSLNTSKSTLHRRLKSGCIRRHSNAIKPFLKEENKISRLKFCLSMLDNDCIQDDPIFKGMYNIIHIDEKWFYLSKKMERYYLLPDEEDPLRTCKSKNFITKVMFLVAIARPRFDEQGNELFSGKIGTFPFVTKQAAKRSSANRVAGTLETKPITSVNRETMRSFLIDKVIPAIKEKWPNEDSRYPIYIQQDNARTHIDINDGEFRRAATQDGFDIRLMCQPPNSPDLNVLDLGFFSAIQSLQYKEAPKNVDELVNAVHHAFDVFPSVKSNHIFLTLQLCMVEIMRANGANKYKIPHINKSMLEREGRLPTQMRCDRELLQEVLNYLS</sequence>
<accession>A0ABD3C5L7</accession>
<evidence type="ECO:0000259" key="2">
    <source>
        <dbReference type="Pfam" id="PF24964"/>
    </source>
</evidence>
<feature type="region of interest" description="Disordered" evidence="1">
    <location>
        <begin position="62"/>
        <end position="86"/>
    </location>
</feature>
<reference evidence="4" key="1">
    <citation type="journal article" date="2024" name="IScience">
        <title>Strigolactones Initiate the Formation of Haustorium-like Structures in Castilleja.</title>
        <authorList>
            <person name="Buerger M."/>
            <person name="Peterson D."/>
            <person name="Chory J."/>
        </authorList>
    </citation>
    <scope>NUCLEOTIDE SEQUENCE [LARGE SCALE GENOMIC DNA]</scope>
</reference>
<name>A0ABD3C5L7_9LAMI</name>
<evidence type="ECO:0000313" key="3">
    <source>
        <dbReference type="EMBL" id="KAL3624852.1"/>
    </source>
</evidence>
<dbReference type="PANTHER" id="PTHR47169:SF2">
    <property type="entry name" value="OS01G0541250 PROTEIN"/>
    <property type="match status" value="1"/>
</dbReference>
<dbReference type="Gene3D" id="3.30.420.10">
    <property type="entry name" value="Ribonuclease H-like superfamily/Ribonuclease H"/>
    <property type="match status" value="1"/>
</dbReference>
<comment type="caution">
    <text evidence="3">The sequence shown here is derived from an EMBL/GenBank/DDBJ whole genome shotgun (WGS) entry which is preliminary data.</text>
</comment>
<dbReference type="InterPro" id="IPR056671">
    <property type="entry name" value="DUF7769"/>
</dbReference>
<organism evidence="3 4">
    <name type="scientific">Castilleja foliolosa</name>
    <dbReference type="NCBI Taxonomy" id="1961234"/>
    <lineage>
        <taxon>Eukaryota</taxon>
        <taxon>Viridiplantae</taxon>
        <taxon>Streptophyta</taxon>
        <taxon>Embryophyta</taxon>
        <taxon>Tracheophyta</taxon>
        <taxon>Spermatophyta</taxon>
        <taxon>Magnoliopsida</taxon>
        <taxon>eudicotyledons</taxon>
        <taxon>Gunneridae</taxon>
        <taxon>Pentapetalae</taxon>
        <taxon>asterids</taxon>
        <taxon>lamiids</taxon>
        <taxon>Lamiales</taxon>
        <taxon>Orobanchaceae</taxon>
        <taxon>Pedicularideae</taxon>
        <taxon>Castillejinae</taxon>
        <taxon>Castilleja</taxon>
    </lineage>
</organism>
<dbReference type="EMBL" id="JAVIJP010000053">
    <property type="protein sequence ID" value="KAL3624852.1"/>
    <property type="molecule type" value="Genomic_DNA"/>
</dbReference>
<evidence type="ECO:0000256" key="1">
    <source>
        <dbReference type="SAM" id="MobiDB-lite"/>
    </source>
</evidence>
<feature type="compositionally biased region" description="Polar residues" evidence="1">
    <location>
        <begin position="67"/>
        <end position="77"/>
    </location>
</feature>
<dbReference type="AlphaFoldDB" id="A0ABD3C5L7"/>
<protein>
    <recommendedName>
        <fullName evidence="2">DUF7769 domain-containing protein</fullName>
    </recommendedName>
</protein>
<dbReference type="Pfam" id="PF24964">
    <property type="entry name" value="DUF7769"/>
    <property type="match status" value="1"/>
</dbReference>
<gene>
    <name evidence="3" type="ORF">CASFOL_031520</name>
</gene>
<proteinExistence type="predicted"/>
<dbReference type="Proteomes" id="UP001632038">
    <property type="component" value="Unassembled WGS sequence"/>
</dbReference>
<dbReference type="PANTHER" id="PTHR47169">
    <property type="entry name" value="OS01G0541250 PROTEIN"/>
    <property type="match status" value="1"/>
</dbReference>